<evidence type="ECO:0000313" key="2">
    <source>
        <dbReference type="Proteomes" id="UP000578343"/>
    </source>
</evidence>
<dbReference type="AlphaFoldDB" id="A0A7K9EUX0"/>
<evidence type="ECO:0000313" key="1">
    <source>
        <dbReference type="EMBL" id="NXG80492.1"/>
    </source>
</evidence>
<dbReference type="Proteomes" id="UP000578343">
    <property type="component" value="Unassembled WGS sequence"/>
</dbReference>
<feature type="non-terminal residue" evidence="1">
    <location>
        <position position="94"/>
    </location>
</feature>
<keyword evidence="1" id="KW-0808">Transferase</keyword>
<proteinExistence type="predicted"/>
<protein>
    <submittedName>
        <fullName evidence="1">GT252 galactosyltransferase</fullName>
    </submittedName>
</protein>
<reference evidence="1 2" key="1">
    <citation type="submission" date="2019-09" db="EMBL/GenBank/DDBJ databases">
        <title>Bird 10,000 Genomes (B10K) Project - Family phase.</title>
        <authorList>
            <person name="Zhang G."/>
        </authorList>
    </citation>
    <scope>NUCLEOTIDE SEQUENCE [LARGE SCALE GENOMIC DNA]</scope>
    <source>
        <strain evidence="1">B10K-DU-001-21</strain>
        <tissue evidence="1">Muscle</tissue>
    </source>
</reference>
<keyword evidence="1" id="KW-0328">Glycosyltransferase</keyword>
<feature type="non-terminal residue" evidence="1">
    <location>
        <position position="1"/>
    </location>
</feature>
<comment type="caution">
    <text evidence="1">The sequence shown here is derived from an EMBL/GenBank/DDBJ whole genome shotgun (WGS) entry which is preliminary data.</text>
</comment>
<dbReference type="PANTHER" id="PTHR10730:SF8">
    <property type="entry name" value="PROCOLLAGEN GALACTOSYLTRANSFERASE 2"/>
    <property type="match status" value="1"/>
</dbReference>
<name>A0A7K9EUX0_BARMA</name>
<dbReference type="EMBL" id="VWZK01021228">
    <property type="protein sequence ID" value="NXG80492.1"/>
    <property type="molecule type" value="Genomic_DNA"/>
</dbReference>
<dbReference type="InterPro" id="IPR050757">
    <property type="entry name" value="Collagen_mod_GT25"/>
</dbReference>
<sequence>FIDTDNLLTNPETLNLLIAENKTLVAPMLESRSLYSNFWCGITPPGGYYKRTLDYPLIREWKRTGCFAVLMVHSTFLINLRKEASTKLMFYPPH</sequence>
<gene>
    <name evidence="1" type="primary">Colgalt2_1</name>
    <name evidence="1" type="ORF">BARMAR_R09793</name>
</gene>
<dbReference type="OrthoDB" id="47375at2759"/>
<accession>A0A7K9EUX0</accession>
<organism evidence="1 2">
    <name type="scientific">Baryphthengus martii</name>
    <name type="common">Rufous motmot</name>
    <dbReference type="NCBI Taxonomy" id="176943"/>
    <lineage>
        <taxon>Eukaryota</taxon>
        <taxon>Metazoa</taxon>
        <taxon>Chordata</taxon>
        <taxon>Craniata</taxon>
        <taxon>Vertebrata</taxon>
        <taxon>Euteleostomi</taxon>
        <taxon>Archelosauria</taxon>
        <taxon>Archosauria</taxon>
        <taxon>Dinosauria</taxon>
        <taxon>Saurischia</taxon>
        <taxon>Theropoda</taxon>
        <taxon>Coelurosauria</taxon>
        <taxon>Aves</taxon>
        <taxon>Neognathae</taxon>
        <taxon>Neoaves</taxon>
        <taxon>Telluraves</taxon>
        <taxon>Coraciimorphae</taxon>
        <taxon>Coraciiformes</taxon>
        <taxon>Momotidae</taxon>
        <taxon>Baryphthengus</taxon>
    </lineage>
</organism>
<dbReference type="GO" id="GO:0050211">
    <property type="term" value="F:procollagen galactosyltransferase activity"/>
    <property type="evidence" value="ECO:0007669"/>
    <property type="project" value="TreeGrafter"/>
</dbReference>
<dbReference type="PANTHER" id="PTHR10730">
    <property type="entry name" value="PROCOLLAGEN-LYSINE,2-OXOGLUTARATE 5-DIOXYGENASE/GLYCOSYLTRANSFERASE 25 FAMILY MEMBER"/>
    <property type="match status" value="1"/>
</dbReference>
<keyword evidence="2" id="KW-1185">Reference proteome</keyword>